<dbReference type="GO" id="GO:0005739">
    <property type="term" value="C:mitochondrion"/>
    <property type="evidence" value="ECO:0007669"/>
    <property type="project" value="TreeGrafter"/>
</dbReference>
<dbReference type="InterPro" id="IPR004115">
    <property type="entry name" value="GAD-like_sf"/>
</dbReference>
<dbReference type="Gene3D" id="3.30.930.10">
    <property type="entry name" value="Bira Bifunctional Protein, Domain 2"/>
    <property type="match status" value="1"/>
</dbReference>
<dbReference type="InterPro" id="IPR047089">
    <property type="entry name" value="Asp-tRNA-ligase_1_N"/>
</dbReference>
<dbReference type="GO" id="GO:0005524">
    <property type="term" value="F:ATP binding"/>
    <property type="evidence" value="ECO:0007669"/>
    <property type="project" value="UniProtKB-KW"/>
</dbReference>
<evidence type="ECO:0000256" key="2">
    <source>
        <dbReference type="ARBA" id="ARBA00022598"/>
    </source>
</evidence>
<dbReference type="SUPFAM" id="SSF50249">
    <property type="entry name" value="Nucleic acid-binding proteins"/>
    <property type="match status" value="1"/>
</dbReference>
<dbReference type="GO" id="GO:0003676">
    <property type="term" value="F:nucleic acid binding"/>
    <property type="evidence" value="ECO:0007669"/>
    <property type="project" value="InterPro"/>
</dbReference>
<dbReference type="OrthoDB" id="439710at2759"/>
<dbReference type="SUPFAM" id="SSF55681">
    <property type="entry name" value="Class II aaRS and biotin synthetases"/>
    <property type="match status" value="1"/>
</dbReference>
<evidence type="ECO:0000313" key="8">
    <source>
        <dbReference type="EMBL" id="GJE84606.1"/>
    </source>
</evidence>
<keyword evidence="2" id="KW-0436">Ligase</keyword>
<evidence type="ECO:0000256" key="3">
    <source>
        <dbReference type="ARBA" id="ARBA00022741"/>
    </source>
</evidence>
<proteinExistence type="inferred from homology"/>
<dbReference type="HAMAP" id="MF_00044">
    <property type="entry name" value="Asp_tRNA_synth_type1"/>
    <property type="match status" value="1"/>
</dbReference>
<dbReference type="CDD" id="cd04317">
    <property type="entry name" value="EcAspRS_like_N"/>
    <property type="match status" value="1"/>
</dbReference>
<dbReference type="AlphaFoldDB" id="A0A9P3FXX3"/>
<evidence type="ECO:0000259" key="7">
    <source>
        <dbReference type="PROSITE" id="PS50862"/>
    </source>
</evidence>
<dbReference type="PANTHER" id="PTHR22594:SF5">
    <property type="entry name" value="ASPARTATE--TRNA LIGASE, MITOCHONDRIAL"/>
    <property type="match status" value="1"/>
</dbReference>
<dbReference type="GO" id="GO:0004815">
    <property type="term" value="F:aspartate-tRNA ligase activity"/>
    <property type="evidence" value="ECO:0007669"/>
    <property type="project" value="TreeGrafter"/>
</dbReference>
<dbReference type="PRINTS" id="PR01042">
    <property type="entry name" value="TRNASYNTHASP"/>
</dbReference>
<evidence type="ECO:0000256" key="4">
    <source>
        <dbReference type="ARBA" id="ARBA00022840"/>
    </source>
</evidence>
<dbReference type="GO" id="GO:0006422">
    <property type="term" value="P:aspartyl-tRNA aminoacylation"/>
    <property type="evidence" value="ECO:0007669"/>
    <property type="project" value="TreeGrafter"/>
</dbReference>
<dbReference type="Pfam" id="PF01336">
    <property type="entry name" value="tRNA_anti-codon"/>
    <property type="match status" value="1"/>
</dbReference>
<dbReference type="InterPro" id="IPR006195">
    <property type="entry name" value="aa-tRNA-synth_II"/>
</dbReference>
<dbReference type="PANTHER" id="PTHR22594">
    <property type="entry name" value="ASPARTYL/LYSYL-TRNA SYNTHETASE"/>
    <property type="match status" value="1"/>
</dbReference>
<dbReference type="InterPro" id="IPR012340">
    <property type="entry name" value="NA-bd_OB-fold"/>
</dbReference>
<evidence type="ECO:0000313" key="9">
    <source>
        <dbReference type="Proteomes" id="UP000703269"/>
    </source>
</evidence>
<dbReference type="PROSITE" id="PS50862">
    <property type="entry name" value="AA_TRNA_LIGASE_II"/>
    <property type="match status" value="1"/>
</dbReference>
<name>A0A9P3FXX3_9APHY</name>
<dbReference type="Pfam" id="PF00152">
    <property type="entry name" value="tRNA-synt_2"/>
    <property type="match status" value="1"/>
</dbReference>
<accession>A0A9P3FXX3</accession>
<organism evidence="8 9">
    <name type="scientific">Phanerochaete sordida</name>
    <dbReference type="NCBI Taxonomy" id="48140"/>
    <lineage>
        <taxon>Eukaryota</taxon>
        <taxon>Fungi</taxon>
        <taxon>Dikarya</taxon>
        <taxon>Basidiomycota</taxon>
        <taxon>Agaricomycotina</taxon>
        <taxon>Agaricomycetes</taxon>
        <taxon>Polyporales</taxon>
        <taxon>Phanerochaetaceae</taxon>
        <taxon>Phanerochaete</taxon>
    </lineage>
</organism>
<evidence type="ECO:0000256" key="5">
    <source>
        <dbReference type="ARBA" id="ARBA00022917"/>
    </source>
</evidence>
<dbReference type="Gene3D" id="3.30.1360.30">
    <property type="entry name" value="GAD-like domain"/>
    <property type="match status" value="1"/>
</dbReference>
<keyword evidence="3" id="KW-0547">Nucleotide-binding</keyword>
<dbReference type="InterPro" id="IPR004364">
    <property type="entry name" value="Aa-tRNA-synt_II"/>
</dbReference>
<dbReference type="Gene3D" id="2.40.50.140">
    <property type="entry name" value="Nucleic acid-binding proteins"/>
    <property type="match status" value="1"/>
</dbReference>
<dbReference type="EMBL" id="BPQB01000001">
    <property type="protein sequence ID" value="GJE84606.1"/>
    <property type="molecule type" value="Genomic_DNA"/>
</dbReference>
<dbReference type="Proteomes" id="UP000703269">
    <property type="component" value="Unassembled WGS sequence"/>
</dbReference>
<dbReference type="InterPro" id="IPR004524">
    <property type="entry name" value="Asp-tRNA-ligase_1"/>
</dbReference>
<gene>
    <name evidence="8" type="ORF">PsYK624_006820</name>
</gene>
<dbReference type="NCBIfam" id="NF001750">
    <property type="entry name" value="PRK00476.1"/>
    <property type="match status" value="1"/>
</dbReference>
<keyword evidence="9" id="KW-1185">Reference proteome</keyword>
<evidence type="ECO:0000256" key="6">
    <source>
        <dbReference type="ARBA" id="ARBA00023146"/>
    </source>
</evidence>
<comment type="similarity">
    <text evidence="1">Belongs to the class-II aminoacyl-tRNA synthetase family. Type 1 subfamily.</text>
</comment>
<keyword evidence="4" id="KW-0067">ATP-binding</keyword>
<evidence type="ECO:0000256" key="1">
    <source>
        <dbReference type="ARBA" id="ARBA00006303"/>
    </source>
</evidence>
<dbReference type="InterPro" id="IPR004365">
    <property type="entry name" value="NA-bd_OB_tRNA"/>
</dbReference>
<dbReference type="NCBIfam" id="TIGR00459">
    <property type="entry name" value="aspS_bact"/>
    <property type="match status" value="1"/>
</dbReference>
<sequence length="706" mass="77677">MCTPARALTARVIKATFGRSLPARSPKPWPRTFGTAAARLQSASPDGARSDEGRVADKSNALKAHNAPFPQRSHHCGSLSAKDAGSSVTLTGWLLPGRKVGKGFYFYPLKDPHGTVQLVVPATVGAETLELMRNIPVESTVLVEGLVSERPQNQKRPQPGGDIEVTISSCTLLNPAEQPLPFVPSDEHNLPAEEFRLRHRYLDLRRSILSGNLQKRSRVAHLIRTTLHDHGFVEVETPVLLKSTPEGAREFLVPTRTSASTPSVESSIGANPREACREPHFYALPQSPQQPKQLLIASGAVDRYYQIAKCFRDEDGRKDRQPEFTQVDMEMAWVSWGDRAANAGDNAWRIGGKEVREIIERLIRKIWLTVEGIELPSSFTVMTYEEAMGRFGSDKPDTRFGLELQLVTDRLSVPVKDAFANEDQVAEALVVRSTDTQYKSATKSKQLYEAAMRDGADMVRVLSDGTVKVASSVGSSGTFGTPHSITDALQLQPGDTAWLAKRRRAPEGGSTVLGRLRLLLSTEAQAAGQLVLPAAPHFLWVTEFPLFTRADPDKEFLANGRWSSSHHPFTAPMWEDIEKLYDGRLAEVRGQHYDLVLNGMEIGGGSVRVHDAEMQEHIFTEILQLHEQEKTSFNHLLHALRCGAPPHGGIALGFDRLMAILCKTESIRDVIAFPKTGAGTDLLFKSPAPVAHGVLQQYNIRPGSSS</sequence>
<protein>
    <submittedName>
        <fullName evidence="8">Aspartyl-tRNA synthetase</fullName>
    </submittedName>
</protein>
<reference evidence="8 9" key="1">
    <citation type="submission" date="2021-08" db="EMBL/GenBank/DDBJ databases">
        <title>Draft Genome Sequence of Phanerochaete sordida strain YK-624.</title>
        <authorList>
            <person name="Mori T."/>
            <person name="Dohra H."/>
            <person name="Suzuki T."/>
            <person name="Kawagishi H."/>
            <person name="Hirai H."/>
        </authorList>
    </citation>
    <scope>NUCLEOTIDE SEQUENCE [LARGE SCALE GENOMIC DNA]</scope>
    <source>
        <strain evidence="8 9">YK-624</strain>
    </source>
</reference>
<feature type="domain" description="Aminoacyl-transfer RNA synthetases class-II family profile" evidence="7">
    <location>
        <begin position="216"/>
        <end position="674"/>
    </location>
</feature>
<keyword evidence="5" id="KW-0648">Protein biosynthesis</keyword>
<dbReference type="InterPro" id="IPR045864">
    <property type="entry name" value="aa-tRNA-synth_II/BPL/LPL"/>
</dbReference>
<dbReference type="InterPro" id="IPR002312">
    <property type="entry name" value="Asp/Asn-tRNA-synth_IIb"/>
</dbReference>
<comment type="caution">
    <text evidence="8">The sequence shown here is derived from an EMBL/GenBank/DDBJ whole genome shotgun (WGS) entry which is preliminary data.</text>
</comment>
<keyword evidence="6" id="KW-0030">Aminoacyl-tRNA synthetase</keyword>